<keyword evidence="7" id="KW-0804">Transcription</keyword>
<evidence type="ECO:0000256" key="2">
    <source>
        <dbReference type="ARBA" id="ARBA00004141"/>
    </source>
</evidence>
<evidence type="ECO:0000256" key="10">
    <source>
        <dbReference type="SAM" id="Phobius"/>
    </source>
</evidence>
<feature type="domain" description="EamA" evidence="11">
    <location>
        <begin position="26"/>
        <end position="167"/>
    </location>
</feature>
<dbReference type="GO" id="GO:0042796">
    <property type="term" value="P:snRNA transcription by RNA polymerase III"/>
    <property type="evidence" value="ECO:0007669"/>
    <property type="project" value="TreeGrafter"/>
</dbReference>
<feature type="transmembrane region" description="Helical" evidence="10">
    <location>
        <begin position="118"/>
        <end position="137"/>
    </location>
</feature>
<comment type="similarity">
    <text evidence="3">Belongs to the drug/metabolite transporter (DMT) superfamily. Plant drug/metabolite exporter (P-DME) (TC 2.A.7.4) family.</text>
</comment>
<feature type="transmembrane region" description="Helical" evidence="10">
    <location>
        <begin position="157"/>
        <end position="176"/>
    </location>
</feature>
<dbReference type="InParanoid" id="A0A5E4FI31"/>
<dbReference type="GO" id="GO:0005634">
    <property type="term" value="C:nucleus"/>
    <property type="evidence" value="ECO:0007669"/>
    <property type="project" value="UniProtKB-SubCell"/>
</dbReference>
<evidence type="ECO:0000256" key="7">
    <source>
        <dbReference type="ARBA" id="ARBA00023163"/>
    </source>
</evidence>
<evidence type="ECO:0000256" key="3">
    <source>
        <dbReference type="ARBA" id="ARBA00007635"/>
    </source>
</evidence>
<feature type="compositionally biased region" description="Basic and acidic residues" evidence="9">
    <location>
        <begin position="589"/>
        <end position="605"/>
    </location>
</feature>
<dbReference type="GO" id="GO:0000978">
    <property type="term" value="F:RNA polymerase II cis-regulatory region sequence-specific DNA binding"/>
    <property type="evidence" value="ECO:0007669"/>
    <property type="project" value="TreeGrafter"/>
</dbReference>
<evidence type="ECO:0000256" key="8">
    <source>
        <dbReference type="ARBA" id="ARBA00023242"/>
    </source>
</evidence>
<keyword evidence="10" id="KW-1133">Transmembrane helix</keyword>
<proteinExistence type="inferred from homology"/>
<keyword evidence="8" id="KW-0539">Nucleus</keyword>
<comment type="subcellular location">
    <subcellularLocation>
        <location evidence="2">Membrane</location>
        <topology evidence="2">Multi-pass membrane protein</topology>
    </subcellularLocation>
    <subcellularLocation>
        <location evidence="1">Nucleus</location>
    </subcellularLocation>
</comment>
<dbReference type="InterPro" id="IPR022042">
    <property type="entry name" value="snRNA-activating_su3"/>
</dbReference>
<dbReference type="Pfam" id="PF00892">
    <property type="entry name" value="EamA"/>
    <property type="match status" value="2"/>
</dbReference>
<dbReference type="AlphaFoldDB" id="A0A5E4FI31"/>
<evidence type="ECO:0000256" key="4">
    <source>
        <dbReference type="ARBA" id="ARBA00010410"/>
    </source>
</evidence>
<dbReference type="PANTHER" id="PTHR13421">
    <property type="entry name" value="SNRNA-ACTIVATING PROTEIN COMPLEX SUBUNIT 3"/>
    <property type="match status" value="1"/>
</dbReference>
<evidence type="ECO:0000256" key="9">
    <source>
        <dbReference type="SAM" id="MobiDB-lite"/>
    </source>
</evidence>
<keyword evidence="5" id="KW-0805">Transcription regulation</keyword>
<dbReference type="GO" id="GO:0019185">
    <property type="term" value="C:snRNA-activating protein complex"/>
    <property type="evidence" value="ECO:0007669"/>
    <property type="project" value="TreeGrafter"/>
</dbReference>
<keyword evidence="10" id="KW-0472">Membrane</keyword>
<protein>
    <submittedName>
        <fullName evidence="12">PREDICTED: snRNA-activating complex</fullName>
    </submittedName>
</protein>
<sequence length="936" mass="104859">MKMEMQTEEQDERAKGGSSKWEVSKPYILCIFANICFAGFPVVIKVSLDKGMSCYVLVVYGHAFGTLATALLALLFERKNESKISVPIIRNIFFLGLLGGVLGRTLNYMGLEYTSPAIAAAMSNLIPCITFIIAVLCRMEKFDITKLGTQAKIGGTLISFAGAALMTLYKGIAVISMHTQASHQSATSKSSVDRDWIKGSLFLLVSYFSSSAFYILQTITIEMYPAPLTLTSITCLSGTLLTAIMAAILDHEASSWKLSWDSTLLAPLYSGVLIFGITIYVQTLVVKTRGPVFMTAFRPLSTIVAAIIGLFVLREAIYLGSILGASLIIVGLSTTLWGKNKEKEKNPLKDAISQESSACSVFILRPSETLAPSHCGRSSITTTPFPLRLLLQNHSESLRCFAPHLPQILNFDPDRFLLTLFLSYKLLLKAVKQWKQLKHLKRLASRSLSVRGLDCTVGYGAFLLRIEIMAENDGNSCSVEDEEHTNNNNNGCDKEEEELSVPRGGPIFVPNLVGSLTSAPLFQSSIVQELQDLEFEVSSSSSQVLDEDISVDELKILTEEELVDIAIKEAFKDNEDSPSLSPIPAEPSDEGRSKDHEASNDEACKKKSRKRKRTKARNHDLEETYIAKVEHVRRIKEKQDEDKAAVTLHSFNPSSKVNDCAITSSRTIDRMKPLRSASSAVKVKSSSIQGYVPVHYPEVALSIEVYHNARKWVKNQEFLVLGQQTLTELRDKIYCLADHVMQKAKQHDPSGYFLIEDTLCNDLRDPSAVDYSEPIFDWLKNSKDEALKKWEWIAAGGLQTKQKAVVGDVTGSQLPHFRAVDMHKTQFCDLKFRLGAGYLYCHQGDCRHTIVIRDMRLIHPQDVQNRAAYPILLFQLKPHIRKCYVCKIFRATQVTIDDKWAQENPCYFCDNCYYLLHYKDGCLLYDDFSVHEYRHD</sequence>
<dbReference type="SUPFAM" id="SSF103481">
    <property type="entry name" value="Multidrug resistance efflux transporter EmrE"/>
    <property type="match status" value="2"/>
</dbReference>
<feature type="region of interest" description="Disordered" evidence="9">
    <location>
        <begin position="573"/>
        <end position="619"/>
    </location>
</feature>
<dbReference type="GO" id="GO:0001046">
    <property type="term" value="F:core promoter sequence-specific DNA binding"/>
    <property type="evidence" value="ECO:0007669"/>
    <property type="project" value="TreeGrafter"/>
</dbReference>
<feature type="domain" description="EamA" evidence="11">
    <location>
        <begin position="198"/>
        <end position="334"/>
    </location>
</feature>
<feature type="region of interest" description="Disordered" evidence="9">
    <location>
        <begin position="477"/>
        <end position="497"/>
    </location>
</feature>
<keyword evidence="6" id="KW-0238">DNA-binding</keyword>
<feature type="transmembrane region" description="Helical" evidence="10">
    <location>
        <begin position="27"/>
        <end position="44"/>
    </location>
</feature>
<dbReference type="Proteomes" id="UP000327085">
    <property type="component" value="Chromosome 3"/>
</dbReference>
<dbReference type="InterPro" id="IPR000620">
    <property type="entry name" value="EamA_dom"/>
</dbReference>
<evidence type="ECO:0000256" key="1">
    <source>
        <dbReference type="ARBA" id="ARBA00004123"/>
    </source>
</evidence>
<evidence type="ECO:0000313" key="13">
    <source>
        <dbReference type="Proteomes" id="UP000327085"/>
    </source>
</evidence>
<dbReference type="EMBL" id="CABIKO010000128">
    <property type="protein sequence ID" value="VVA27814.1"/>
    <property type="molecule type" value="Genomic_DNA"/>
</dbReference>
<dbReference type="GO" id="GO:0001006">
    <property type="term" value="F:RNA polymerase III type 3 promoter sequence-specific DNA binding"/>
    <property type="evidence" value="ECO:0007669"/>
    <property type="project" value="TreeGrafter"/>
</dbReference>
<evidence type="ECO:0000256" key="6">
    <source>
        <dbReference type="ARBA" id="ARBA00023125"/>
    </source>
</evidence>
<dbReference type="GO" id="GO:0016020">
    <property type="term" value="C:membrane"/>
    <property type="evidence" value="ECO:0007669"/>
    <property type="project" value="InterPro"/>
</dbReference>
<reference evidence="13" key="1">
    <citation type="journal article" date="2020" name="Plant J.">
        <title>Transposons played a major role in the diversification between the closely related almond and peach genomes: results from the almond genome sequence.</title>
        <authorList>
            <person name="Alioto T."/>
            <person name="Alexiou K.G."/>
            <person name="Bardil A."/>
            <person name="Barteri F."/>
            <person name="Castanera R."/>
            <person name="Cruz F."/>
            <person name="Dhingra A."/>
            <person name="Duval H."/>
            <person name="Fernandez I Marti A."/>
            <person name="Frias L."/>
            <person name="Galan B."/>
            <person name="Garcia J.L."/>
            <person name="Howad W."/>
            <person name="Gomez-Garrido J."/>
            <person name="Gut M."/>
            <person name="Julca I."/>
            <person name="Morata J."/>
            <person name="Puigdomenech P."/>
            <person name="Ribeca P."/>
            <person name="Rubio Cabetas M.J."/>
            <person name="Vlasova A."/>
            <person name="Wirthensohn M."/>
            <person name="Garcia-Mas J."/>
            <person name="Gabaldon T."/>
            <person name="Casacuberta J.M."/>
            <person name="Arus P."/>
        </authorList>
    </citation>
    <scope>NUCLEOTIDE SEQUENCE [LARGE SCALE GENOMIC DNA]</scope>
    <source>
        <strain evidence="13">cv. Texas</strain>
    </source>
</reference>
<feature type="transmembrane region" description="Helical" evidence="10">
    <location>
        <begin position="317"/>
        <end position="338"/>
    </location>
</feature>
<dbReference type="Gramene" id="VVA27814">
    <property type="protein sequence ID" value="VVA27814"/>
    <property type="gene ID" value="Prudul26B002871"/>
</dbReference>
<feature type="transmembrane region" description="Helical" evidence="10">
    <location>
        <begin position="56"/>
        <end position="76"/>
    </location>
</feature>
<accession>A0A5E4FI31</accession>
<evidence type="ECO:0000313" key="12">
    <source>
        <dbReference type="EMBL" id="VVA27814.1"/>
    </source>
</evidence>
<dbReference type="Pfam" id="PF12251">
    <property type="entry name" value="SNAPC3"/>
    <property type="match status" value="1"/>
</dbReference>
<evidence type="ECO:0000259" key="11">
    <source>
        <dbReference type="Pfam" id="PF00892"/>
    </source>
</evidence>
<comment type="similarity">
    <text evidence="4">Belongs to the SNAPC3/SRD2 family.</text>
</comment>
<dbReference type="PANTHER" id="PTHR13421:SF16">
    <property type="entry name" value="SNRNA-ACTIVATING PROTEIN COMPLEX SUBUNIT 3"/>
    <property type="match status" value="1"/>
</dbReference>
<feature type="transmembrane region" description="Helical" evidence="10">
    <location>
        <begin position="268"/>
        <end position="285"/>
    </location>
</feature>
<feature type="transmembrane region" description="Helical" evidence="10">
    <location>
        <begin position="228"/>
        <end position="248"/>
    </location>
</feature>
<name>A0A5E4FI31_PRUDU</name>
<dbReference type="GO" id="GO:0003681">
    <property type="term" value="F:bent DNA binding"/>
    <property type="evidence" value="ECO:0007669"/>
    <property type="project" value="TreeGrafter"/>
</dbReference>
<dbReference type="InterPro" id="IPR037185">
    <property type="entry name" value="EmrE-like"/>
</dbReference>
<feature type="transmembrane region" description="Helical" evidence="10">
    <location>
        <begin position="88"/>
        <end position="106"/>
    </location>
</feature>
<feature type="transmembrane region" description="Helical" evidence="10">
    <location>
        <begin position="196"/>
        <end position="216"/>
    </location>
</feature>
<organism evidence="12 13">
    <name type="scientific">Prunus dulcis</name>
    <name type="common">Almond</name>
    <name type="synonym">Amygdalus dulcis</name>
    <dbReference type="NCBI Taxonomy" id="3755"/>
    <lineage>
        <taxon>Eukaryota</taxon>
        <taxon>Viridiplantae</taxon>
        <taxon>Streptophyta</taxon>
        <taxon>Embryophyta</taxon>
        <taxon>Tracheophyta</taxon>
        <taxon>Spermatophyta</taxon>
        <taxon>Magnoliopsida</taxon>
        <taxon>eudicotyledons</taxon>
        <taxon>Gunneridae</taxon>
        <taxon>Pentapetalae</taxon>
        <taxon>rosids</taxon>
        <taxon>fabids</taxon>
        <taxon>Rosales</taxon>
        <taxon>Rosaceae</taxon>
        <taxon>Amygdaloideae</taxon>
        <taxon>Amygdaleae</taxon>
        <taxon>Prunus</taxon>
    </lineage>
</organism>
<dbReference type="GO" id="GO:0042795">
    <property type="term" value="P:snRNA transcription by RNA polymerase II"/>
    <property type="evidence" value="ECO:0007669"/>
    <property type="project" value="TreeGrafter"/>
</dbReference>
<evidence type="ECO:0000256" key="5">
    <source>
        <dbReference type="ARBA" id="ARBA00023015"/>
    </source>
</evidence>
<keyword evidence="10" id="KW-0812">Transmembrane</keyword>
<gene>
    <name evidence="12" type="ORF">ALMOND_2B002871</name>
</gene>
<feature type="compositionally biased region" description="Basic residues" evidence="9">
    <location>
        <begin position="606"/>
        <end position="616"/>
    </location>
</feature>